<reference evidence="1 2" key="1">
    <citation type="submission" date="2014-04" db="EMBL/GenBank/DDBJ databases">
        <title>Evolutionary Origins and Diversification of the Mycorrhizal Mutualists.</title>
        <authorList>
            <consortium name="DOE Joint Genome Institute"/>
            <consortium name="Mycorrhizal Genomics Consortium"/>
            <person name="Kohler A."/>
            <person name="Kuo A."/>
            <person name="Nagy L.G."/>
            <person name="Floudas D."/>
            <person name="Copeland A."/>
            <person name="Barry K.W."/>
            <person name="Cichocki N."/>
            <person name="Veneault-Fourrey C."/>
            <person name="LaButti K."/>
            <person name="Lindquist E.A."/>
            <person name="Lipzen A."/>
            <person name="Lundell T."/>
            <person name="Morin E."/>
            <person name="Murat C."/>
            <person name="Riley R."/>
            <person name="Ohm R."/>
            <person name="Sun H."/>
            <person name="Tunlid A."/>
            <person name="Henrissat B."/>
            <person name="Grigoriev I.V."/>
            <person name="Hibbett D.S."/>
            <person name="Martin F."/>
        </authorList>
    </citation>
    <scope>NUCLEOTIDE SEQUENCE [LARGE SCALE GENOMIC DNA]</scope>
    <source>
        <strain evidence="1 2">FD-317 M1</strain>
    </source>
</reference>
<dbReference type="AlphaFoldDB" id="A0A0D0AZF3"/>
<evidence type="ECO:0000313" key="2">
    <source>
        <dbReference type="Proteomes" id="UP000053593"/>
    </source>
</evidence>
<name>A0A0D0AZF3_9AGAR</name>
<keyword evidence="2" id="KW-1185">Reference proteome</keyword>
<organism evidence="1 2">
    <name type="scientific">Collybiopsis luxurians FD-317 M1</name>
    <dbReference type="NCBI Taxonomy" id="944289"/>
    <lineage>
        <taxon>Eukaryota</taxon>
        <taxon>Fungi</taxon>
        <taxon>Dikarya</taxon>
        <taxon>Basidiomycota</taxon>
        <taxon>Agaricomycotina</taxon>
        <taxon>Agaricomycetes</taxon>
        <taxon>Agaricomycetidae</taxon>
        <taxon>Agaricales</taxon>
        <taxon>Marasmiineae</taxon>
        <taxon>Omphalotaceae</taxon>
        <taxon>Collybiopsis</taxon>
        <taxon>Collybiopsis luxurians</taxon>
    </lineage>
</organism>
<evidence type="ECO:0000313" key="1">
    <source>
        <dbReference type="EMBL" id="KIK56105.1"/>
    </source>
</evidence>
<proteinExistence type="predicted"/>
<sequence>MNGQIETVFLGRSRSIVVAESTGTDPDALGLWGAINNRFTPEQVRYSSDHVYIPVRHAGSGFGCFDDDHRDAEVLKSTNEPWITFVDNFRKCFATLFEFAGENRLVVLLQSSTMDPFYSLTHLGPLFPQFSLNQQGLNDIGYPGIFWQPLNTPNNASGMEDGQMPHSQSEIPIGDAEQGENNLHNLLTTIVAPTIHADFVKTAGQNAEPS</sequence>
<dbReference type="HOGENOM" id="CLU_1310265_0_0_1"/>
<gene>
    <name evidence="1" type="ORF">GYMLUDRAFT_248093</name>
</gene>
<dbReference type="EMBL" id="KN834800">
    <property type="protein sequence ID" value="KIK56105.1"/>
    <property type="molecule type" value="Genomic_DNA"/>
</dbReference>
<accession>A0A0D0AZF3</accession>
<protein>
    <submittedName>
        <fullName evidence="1">Uncharacterized protein</fullName>
    </submittedName>
</protein>
<dbReference type="Proteomes" id="UP000053593">
    <property type="component" value="Unassembled WGS sequence"/>
</dbReference>